<evidence type="ECO:0000256" key="7">
    <source>
        <dbReference type="ARBA" id="ARBA00023136"/>
    </source>
</evidence>
<organism evidence="11 12">
    <name type="scientific">Croceicoccus pelagius</name>
    <dbReference type="NCBI Taxonomy" id="1703341"/>
    <lineage>
        <taxon>Bacteria</taxon>
        <taxon>Pseudomonadati</taxon>
        <taxon>Pseudomonadota</taxon>
        <taxon>Alphaproteobacteria</taxon>
        <taxon>Sphingomonadales</taxon>
        <taxon>Erythrobacteraceae</taxon>
        <taxon>Croceicoccus</taxon>
    </lineage>
</organism>
<dbReference type="RefSeq" id="WP_229660382.1">
    <property type="nucleotide sequence ID" value="NZ_BMIO01000007.1"/>
</dbReference>
<dbReference type="Proteomes" id="UP000598997">
    <property type="component" value="Unassembled WGS sequence"/>
</dbReference>
<keyword evidence="12" id="KW-1185">Reference proteome</keyword>
<keyword evidence="7 9" id="KW-0472">Membrane</keyword>
<protein>
    <recommendedName>
        <fullName evidence="10">Bacterial sugar transferase domain-containing protein</fullName>
    </recommendedName>
</protein>
<sequence>MLATNNDQLKRSDLAWPEGAVNRPFSAGRGANGTCLPAIDGGAVVASPSAALSTATAVEPVAASAVEQTETFVFARSQNGITRCIDLTGAVLLLVFLLPVMVIVAVAIRIFDPGPALYRQARVGRDGSDFACLKFRSMRCDSAEVLRALLETDAAASAEWALNQKLANDPRITPLGAFLRATSLDELPQLFNVIRGDMSLVGPRPIVSDEVPRYGRFIAHYHATKPGLTGLWQVTGRSGTTYRRRVATDRYYACSRTIGMDLRIMAATIPAVVFRKGAV</sequence>
<keyword evidence="8" id="KW-0270">Exopolysaccharide synthesis</keyword>
<evidence type="ECO:0000256" key="6">
    <source>
        <dbReference type="ARBA" id="ARBA00022989"/>
    </source>
</evidence>
<dbReference type="EMBL" id="BMIO01000007">
    <property type="protein sequence ID" value="GGD48081.1"/>
    <property type="molecule type" value="Genomic_DNA"/>
</dbReference>
<keyword evidence="4" id="KW-0808">Transferase</keyword>
<reference evidence="11 12" key="1">
    <citation type="journal article" date="2014" name="Int. J. Syst. Evol. Microbiol.">
        <title>Complete genome sequence of Corynebacterium casei LMG S-19264T (=DSM 44701T), isolated from a smear-ripened cheese.</title>
        <authorList>
            <consortium name="US DOE Joint Genome Institute (JGI-PGF)"/>
            <person name="Walter F."/>
            <person name="Albersmeier A."/>
            <person name="Kalinowski J."/>
            <person name="Ruckert C."/>
        </authorList>
    </citation>
    <scope>NUCLEOTIDE SEQUENCE [LARGE SCALE GENOMIC DNA]</scope>
    <source>
        <strain evidence="11 12">CGMCC 1.15358</strain>
    </source>
</reference>
<comment type="subcellular location">
    <subcellularLocation>
        <location evidence="1">Cell membrane</location>
    </subcellularLocation>
</comment>
<comment type="caution">
    <text evidence="11">The sequence shown here is derived from an EMBL/GenBank/DDBJ whole genome shotgun (WGS) entry which is preliminary data.</text>
</comment>
<comment type="similarity">
    <text evidence="2">Belongs to the bacterial sugar transferase family.</text>
</comment>
<feature type="domain" description="Bacterial sugar transferase" evidence="10">
    <location>
        <begin position="83"/>
        <end position="273"/>
    </location>
</feature>
<evidence type="ECO:0000256" key="4">
    <source>
        <dbReference type="ARBA" id="ARBA00022679"/>
    </source>
</evidence>
<dbReference type="AlphaFoldDB" id="A0A917DKN8"/>
<dbReference type="PANTHER" id="PTHR30576">
    <property type="entry name" value="COLANIC BIOSYNTHESIS UDP-GLUCOSE LIPID CARRIER TRANSFERASE"/>
    <property type="match status" value="1"/>
</dbReference>
<accession>A0A917DKN8</accession>
<evidence type="ECO:0000259" key="10">
    <source>
        <dbReference type="Pfam" id="PF02397"/>
    </source>
</evidence>
<evidence type="ECO:0000256" key="8">
    <source>
        <dbReference type="ARBA" id="ARBA00023169"/>
    </source>
</evidence>
<feature type="transmembrane region" description="Helical" evidence="9">
    <location>
        <begin position="87"/>
        <end position="111"/>
    </location>
</feature>
<name>A0A917DKN8_9SPHN</name>
<evidence type="ECO:0000313" key="11">
    <source>
        <dbReference type="EMBL" id="GGD48081.1"/>
    </source>
</evidence>
<evidence type="ECO:0000256" key="2">
    <source>
        <dbReference type="ARBA" id="ARBA00006464"/>
    </source>
</evidence>
<dbReference type="GO" id="GO:0005886">
    <property type="term" value="C:plasma membrane"/>
    <property type="evidence" value="ECO:0007669"/>
    <property type="project" value="UniProtKB-SubCell"/>
</dbReference>
<keyword evidence="5 9" id="KW-0812">Transmembrane</keyword>
<keyword evidence="6 9" id="KW-1133">Transmembrane helix</keyword>
<keyword evidence="3" id="KW-1003">Cell membrane</keyword>
<proteinExistence type="inferred from homology"/>
<evidence type="ECO:0000256" key="1">
    <source>
        <dbReference type="ARBA" id="ARBA00004236"/>
    </source>
</evidence>
<dbReference type="Pfam" id="PF02397">
    <property type="entry name" value="Bac_transf"/>
    <property type="match status" value="1"/>
</dbReference>
<gene>
    <name evidence="11" type="ORF">GCM10010989_23050</name>
</gene>
<evidence type="ECO:0000256" key="3">
    <source>
        <dbReference type="ARBA" id="ARBA00022475"/>
    </source>
</evidence>
<dbReference type="GO" id="GO:0016780">
    <property type="term" value="F:phosphotransferase activity, for other substituted phosphate groups"/>
    <property type="evidence" value="ECO:0007669"/>
    <property type="project" value="TreeGrafter"/>
</dbReference>
<dbReference type="PANTHER" id="PTHR30576:SF4">
    <property type="entry name" value="UNDECAPRENYL-PHOSPHATE GALACTOSE PHOSPHOTRANSFERASE"/>
    <property type="match status" value="1"/>
</dbReference>
<evidence type="ECO:0000256" key="9">
    <source>
        <dbReference type="SAM" id="Phobius"/>
    </source>
</evidence>
<dbReference type="InterPro" id="IPR003362">
    <property type="entry name" value="Bact_transf"/>
</dbReference>
<evidence type="ECO:0000256" key="5">
    <source>
        <dbReference type="ARBA" id="ARBA00022692"/>
    </source>
</evidence>
<dbReference type="GO" id="GO:0000271">
    <property type="term" value="P:polysaccharide biosynthetic process"/>
    <property type="evidence" value="ECO:0007669"/>
    <property type="project" value="UniProtKB-KW"/>
</dbReference>
<evidence type="ECO:0000313" key="12">
    <source>
        <dbReference type="Proteomes" id="UP000598997"/>
    </source>
</evidence>